<name>A3K2A4_SAGS3</name>
<dbReference type="AlphaFoldDB" id="A3K2A4"/>
<evidence type="ECO:0000313" key="3">
    <source>
        <dbReference type="Proteomes" id="UP000005713"/>
    </source>
</evidence>
<dbReference type="RefSeq" id="WP_005858094.1">
    <property type="nucleotide sequence ID" value="NZ_CP155729.1"/>
</dbReference>
<reference evidence="2 3" key="1">
    <citation type="submission" date="2006-06" db="EMBL/GenBank/DDBJ databases">
        <authorList>
            <person name="Moran M.A."/>
            <person name="Ferriera S."/>
            <person name="Johnson J."/>
            <person name="Kravitz S."/>
            <person name="Beeson K."/>
            <person name="Sutton G."/>
            <person name="Rogers Y.-H."/>
            <person name="Friedman R."/>
            <person name="Frazier M."/>
            <person name="Venter J.C."/>
        </authorList>
    </citation>
    <scope>NUCLEOTIDE SEQUENCE [LARGE SCALE GENOMIC DNA]</scope>
    <source>
        <strain evidence="2 3">E-37</strain>
    </source>
</reference>
<feature type="region of interest" description="Disordered" evidence="1">
    <location>
        <begin position="85"/>
        <end position="104"/>
    </location>
</feature>
<dbReference type="Proteomes" id="UP000005713">
    <property type="component" value="Unassembled WGS sequence"/>
</dbReference>
<evidence type="ECO:0000256" key="1">
    <source>
        <dbReference type="SAM" id="MobiDB-lite"/>
    </source>
</evidence>
<organism evidence="2 3">
    <name type="scientific">Sagittula stellata (strain ATCC 700073 / DSM 11524 / E-37)</name>
    <dbReference type="NCBI Taxonomy" id="388399"/>
    <lineage>
        <taxon>Bacteria</taxon>
        <taxon>Pseudomonadati</taxon>
        <taxon>Pseudomonadota</taxon>
        <taxon>Alphaproteobacteria</taxon>
        <taxon>Rhodobacterales</taxon>
        <taxon>Roseobacteraceae</taxon>
        <taxon>Sagittula</taxon>
    </lineage>
</organism>
<sequence length="113" mass="12443">MQESMYGVVLWADASDTKAVIWCEDHGNLAYYTAAEEHIHEGPTLDAGDLIQFELCECADFRRADNPKRVGQGYAPELARNLRGRASDVVSPRPEPRRATGGDNVVPFPGVLI</sequence>
<comment type="caution">
    <text evidence="2">The sequence shown here is derived from an EMBL/GenBank/DDBJ whole genome shotgun (WGS) entry which is preliminary data.</text>
</comment>
<evidence type="ECO:0000313" key="2">
    <source>
        <dbReference type="EMBL" id="EBA09050.1"/>
    </source>
</evidence>
<accession>A3K2A4</accession>
<dbReference type="eggNOG" id="ENOG5033A8V">
    <property type="taxonomic scope" value="Bacteria"/>
</dbReference>
<proteinExistence type="predicted"/>
<dbReference type="EMBL" id="AAYA01000004">
    <property type="protein sequence ID" value="EBA09050.1"/>
    <property type="molecule type" value="Genomic_DNA"/>
</dbReference>
<keyword evidence="3" id="KW-1185">Reference proteome</keyword>
<gene>
    <name evidence="2" type="ORF">SSE37_05370</name>
</gene>
<protein>
    <submittedName>
        <fullName evidence="2">Uncharacterized protein</fullName>
    </submittedName>
</protein>